<keyword evidence="6" id="KW-1185">Reference proteome</keyword>
<feature type="transmembrane region" description="Helical" evidence="4">
    <location>
        <begin position="844"/>
        <end position="865"/>
    </location>
</feature>
<evidence type="ECO:0000256" key="1">
    <source>
        <dbReference type="ARBA" id="ARBA00022729"/>
    </source>
</evidence>
<reference evidence="5" key="1">
    <citation type="submission" date="2023-07" db="EMBL/GenBank/DDBJ databases">
        <authorList>
            <consortium name="AG Swart"/>
            <person name="Singh M."/>
            <person name="Singh A."/>
            <person name="Seah K."/>
            <person name="Emmerich C."/>
        </authorList>
    </citation>
    <scope>NUCLEOTIDE SEQUENCE</scope>
    <source>
        <strain evidence="5">DP1</strain>
    </source>
</reference>
<feature type="transmembrane region" description="Helical" evidence="4">
    <location>
        <begin position="954"/>
        <end position="974"/>
    </location>
</feature>
<sequence length="1266" mass="143806">MVTLSFCFCDPNNYPVVFDFANIAYNNSLPGFNKELMQLSISDRAQWDQKLGFLKTHDDLRIRFNGQIEQKTVPTYEYSVNVWVYSYTRHFDYVLFCLPIEGQWNISGTIVTENANCCLRADASSTTKTYIFGCSLVSDPTQKWSRKVVRSQSLFAWQFYSLQYKAQSSTSFEPSSGDLTLTVWDQDGSLITESMTTSDTFYFIPDFYSIGHMVEGGSADYLLRGDITKISIFNELNNGGAEHRNTTIERFKDNYIVMFDFQSSSQYLYEDVTMKTVGTDPSGNNTTYTISESSENSNKIIPTSLGWIFGPTTILETSLLSYLKTPQFMVEVEGFCYEAGCQYGIELQDDSGNRLSNAFQMSDTQTTISPSYSATNYHLIAQNFTKVYFGGFSNNSTRLENSIKSTYLRQSSDNTPNEYEYRIAYGSLNLPAIDQVKLVMNFAKMIISKVKFYRHNKSGPDVWDDTELYKEIDDKKFSFMQGYSAYPAPVSSQPDVCEKIMSPNNVCLKQDTSFNSNCQQGFSQVYNFCSDTCGDGIIQTPQTLECDDGNLINEDGCNSNCKIETGYACSLDSQSKSKCIRSCGDGVKQSLEQCDDGNDQDGDGCNSRCFIENGYKCDFTNPKTYCYPSCGDQVLDTGELCDDGNLYNGDGCSKACTPETGFNCDNTEMPSKCTPLCGNGVKDSGETCDDKNSMDFDGCDKNCQIEDLYNCEYNATLGRDLCMSTYFPPIIKNNQLSYLTSEIKFTFNDTMTKYNFTGSEVSLAFVGPAFSYKISSKLSYTSDNILTLKYSVSPSIIGGSNEELLVTFTEVQAFVSTSSIPISNQYEFRYKFDVLPSSETAKGVSSIALITLILSFILSVGLSVITGDSMEQMWIFTNTMQILSFANLLQINFPSNLRAALKFMKYSNLENPLTTMLSEWISTMLSYKSDRDYTEFSGFGLNSSKILFNSLDKILMILAIILCAILLYFLSKIAEGKDNCFWRLIIKFEKSYRYESCTRFIVEISMVLSTSIFINMLFGGSREWLEIISYITSIIFFIMLCSVCLYSFVFPLHYFEDIQTYPDKFERHCMLFLEFKRTNPNYLLYYYTFLMRRMLLAATITTLHQKVICQLACVLILLYWNLRYQLKYQPFSKTSNNLLSVANEIFLIFFTVALVVVKYRENSNITLVGYVTIGLLIVFFCLNLTVIITLKLLEMFNMCKKKTKRVKNNRDMNTMHCEGNRNINKGSSKIIKTQKTGRGKSHNVDAESYAAKFEREVSVFRIPRQE</sequence>
<feature type="transmembrane region" description="Helical" evidence="4">
    <location>
        <begin position="1000"/>
        <end position="1018"/>
    </location>
</feature>
<keyword evidence="4" id="KW-0812">Transmembrane</keyword>
<feature type="transmembrane region" description="Helical" evidence="4">
    <location>
        <begin position="1094"/>
        <end position="1120"/>
    </location>
</feature>
<dbReference type="GO" id="GO:0006508">
    <property type="term" value="P:proteolysis"/>
    <property type="evidence" value="ECO:0007669"/>
    <property type="project" value="TreeGrafter"/>
</dbReference>
<evidence type="ECO:0000256" key="4">
    <source>
        <dbReference type="SAM" id="Phobius"/>
    </source>
</evidence>
<dbReference type="Proteomes" id="UP001295684">
    <property type="component" value="Unassembled WGS sequence"/>
</dbReference>
<name>A0AAD2D7C3_EUPCR</name>
<feature type="transmembrane region" description="Helical" evidence="4">
    <location>
        <begin position="1141"/>
        <end position="1159"/>
    </location>
</feature>
<keyword evidence="3" id="KW-1015">Disulfide bond</keyword>
<dbReference type="InterPro" id="IPR043543">
    <property type="entry name" value="PAPPA/PAPPA2"/>
</dbReference>
<evidence type="ECO:0000313" key="6">
    <source>
        <dbReference type="Proteomes" id="UP001295684"/>
    </source>
</evidence>
<dbReference type="PANTHER" id="PTHR46130">
    <property type="entry name" value="LAMGL DOMAIN-CONTAINING PROTEIN"/>
    <property type="match status" value="1"/>
</dbReference>
<keyword evidence="1" id="KW-0732">Signal</keyword>
<keyword evidence="2" id="KW-0677">Repeat</keyword>
<proteinExistence type="predicted"/>
<dbReference type="PANTHER" id="PTHR46130:SF1">
    <property type="entry name" value="PAPPALYSIN-2"/>
    <property type="match status" value="1"/>
</dbReference>
<keyword evidence="4" id="KW-0472">Membrane</keyword>
<accession>A0AAD2D7C3</accession>
<evidence type="ECO:0000256" key="2">
    <source>
        <dbReference type="ARBA" id="ARBA00022737"/>
    </source>
</evidence>
<dbReference type="Pfam" id="PF13948">
    <property type="entry name" value="DUF4215"/>
    <property type="match status" value="4"/>
</dbReference>
<dbReference type="GO" id="GO:0007166">
    <property type="term" value="P:cell surface receptor signaling pathway"/>
    <property type="evidence" value="ECO:0007669"/>
    <property type="project" value="TreeGrafter"/>
</dbReference>
<dbReference type="EMBL" id="CAMPGE010025736">
    <property type="protein sequence ID" value="CAI2383467.1"/>
    <property type="molecule type" value="Genomic_DNA"/>
</dbReference>
<evidence type="ECO:0000256" key="3">
    <source>
        <dbReference type="ARBA" id="ARBA00023157"/>
    </source>
</evidence>
<dbReference type="GO" id="GO:0004222">
    <property type="term" value="F:metalloendopeptidase activity"/>
    <property type="evidence" value="ECO:0007669"/>
    <property type="project" value="TreeGrafter"/>
</dbReference>
<comment type="caution">
    <text evidence="5">The sequence shown here is derived from an EMBL/GenBank/DDBJ whole genome shotgun (WGS) entry which is preliminary data.</text>
</comment>
<dbReference type="InterPro" id="IPR011936">
    <property type="entry name" value="Myxo_disulph_rpt"/>
</dbReference>
<dbReference type="NCBIfam" id="TIGR02232">
    <property type="entry name" value="myxo_disulf_rpt"/>
    <property type="match status" value="4"/>
</dbReference>
<keyword evidence="4" id="KW-1133">Transmembrane helix</keyword>
<organism evidence="5 6">
    <name type="scientific">Euplotes crassus</name>
    <dbReference type="NCBI Taxonomy" id="5936"/>
    <lineage>
        <taxon>Eukaryota</taxon>
        <taxon>Sar</taxon>
        <taxon>Alveolata</taxon>
        <taxon>Ciliophora</taxon>
        <taxon>Intramacronucleata</taxon>
        <taxon>Spirotrichea</taxon>
        <taxon>Hypotrichia</taxon>
        <taxon>Euplotida</taxon>
        <taxon>Euplotidae</taxon>
        <taxon>Moneuplotes</taxon>
    </lineage>
</organism>
<protein>
    <submittedName>
        <fullName evidence="5">Uncharacterized protein</fullName>
    </submittedName>
</protein>
<evidence type="ECO:0000313" key="5">
    <source>
        <dbReference type="EMBL" id="CAI2383467.1"/>
    </source>
</evidence>
<dbReference type="AlphaFoldDB" id="A0AAD2D7C3"/>
<feature type="transmembrane region" description="Helical" evidence="4">
    <location>
        <begin position="1165"/>
        <end position="1193"/>
    </location>
</feature>
<feature type="transmembrane region" description="Helical" evidence="4">
    <location>
        <begin position="1030"/>
        <end position="1055"/>
    </location>
</feature>
<gene>
    <name evidence="5" type="ORF">ECRASSUSDP1_LOCUS24969</name>
</gene>
<dbReference type="GO" id="GO:0005615">
    <property type="term" value="C:extracellular space"/>
    <property type="evidence" value="ECO:0007669"/>
    <property type="project" value="TreeGrafter"/>
</dbReference>